<dbReference type="SUPFAM" id="SSF54427">
    <property type="entry name" value="NTF2-like"/>
    <property type="match status" value="1"/>
</dbReference>
<feature type="domain" description="SnoaL-like" evidence="1">
    <location>
        <begin position="8"/>
        <end position="111"/>
    </location>
</feature>
<reference evidence="2 3" key="1">
    <citation type="submission" date="2019-12" db="EMBL/GenBank/DDBJ databases">
        <title>Draft genome sequences Bradyrhizobium cajani AMBPC1010, Bradyrhizobium pachyrhizi AMBPC1040 and Bradyrhizobium yuanmingense ALSPC3051, three plant growth promoting strains isolated from nodules of Cajanus cajan L. in Dominican Republic.</title>
        <authorList>
            <person name="Flores-Felix J.D."/>
            <person name="Araujo J."/>
            <person name="Diaz-Alcantara C."/>
            <person name="Gonzalez-Andres F."/>
            <person name="Velazquez E."/>
        </authorList>
    </citation>
    <scope>NUCLEOTIDE SEQUENCE [LARGE SCALE GENOMIC DNA]</scope>
    <source>
        <strain evidence="2 3">1010</strain>
    </source>
</reference>
<evidence type="ECO:0000259" key="1">
    <source>
        <dbReference type="Pfam" id="PF12680"/>
    </source>
</evidence>
<dbReference type="Gene3D" id="3.10.450.50">
    <property type="match status" value="1"/>
</dbReference>
<dbReference type="EMBL" id="WQNE01000005">
    <property type="protein sequence ID" value="MVT73367.1"/>
    <property type="molecule type" value="Genomic_DNA"/>
</dbReference>
<dbReference type="OrthoDB" id="9808719at2"/>
<evidence type="ECO:0000313" key="3">
    <source>
        <dbReference type="Proteomes" id="UP000449969"/>
    </source>
</evidence>
<dbReference type="AlphaFoldDB" id="A0A844T3A3"/>
<dbReference type="Proteomes" id="UP000449969">
    <property type="component" value="Unassembled WGS sequence"/>
</dbReference>
<organism evidence="2 3">
    <name type="scientific">Bradyrhizobium cajani</name>
    <dbReference type="NCBI Taxonomy" id="1928661"/>
    <lineage>
        <taxon>Bacteria</taxon>
        <taxon>Pseudomonadati</taxon>
        <taxon>Pseudomonadota</taxon>
        <taxon>Alphaproteobacteria</taxon>
        <taxon>Hyphomicrobiales</taxon>
        <taxon>Nitrobacteraceae</taxon>
        <taxon>Bradyrhizobium</taxon>
    </lineage>
</organism>
<gene>
    <name evidence="2" type="ORF">GPL20_09640</name>
</gene>
<dbReference type="InterPro" id="IPR032710">
    <property type="entry name" value="NTF2-like_dom_sf"/>
</dbReference>
<evidence type="ECO:0000313" key="2">
    <source>
        <dbReference type="EMBL" id="MVT73367.1"/>
    </source>
</evidence>
<accession>A0A844T3A3</accession>
<proteinExistence type="predicted"/>
<protein>
    <submittedName>
        <fullName evidence="2">Nuclear transport factor 2 family protein</fullName>
    </submittedName>
</protein>
<sequence>MVGVNDIVVRYLAAWNEQDAKRRRDLIAATWTEDGTYVDRVRDGRGHDAIDGMIAKAQGQFPGYRLNLASGIEAHHDYVRFSWVAGATADAPLYIKGTDFAVIADDGRIKSVVGFVDAAPAPAAR</sequence>
<name>A0A844T3A3_9BRAD</name>
<dbReference type="InterPro" id="IPR037401">
    <property type="entry name" value="SnoaL-like"/>
</dbReference>
<comment type="caution">
    <text evidence="2">The sequence shown here is derived from an EMBL/GenBank/DDBJ whole genome shotgun (WGS) entry which is preliminary data.</text>
</comment>
<dbReference type="Pfam" id="PF12680">
    <property type="entry name" value="SnoaL_2"/>
    <property type="match status" value="1"/>
</dbReference>
<keyword evidence="3" id="KW-1185">Reference proteome</keyword>